<name>A0A8J3WH19_9ACTN</name>
<dbReference type="RefSeq" id="WP_204062417.1">
    <property type="nucleotide sequence ID" value="NZ_BOOJ01000008.1"/>
</dbReference>
<organism evidence="2 3">
    <name type="scientific">Planobispora siamensis</name>
    <dbReference type="NCBI Taxonomy" id="936338"/>
    <lineage>
        <taxon>Bacteria</taxon>
        <taxon>Bacillati</taxon>
        <taxon>Actinomycetota</taxon>
        <taxon>Actinomycetes</taxon>
        <taxon>Streptosporangiales</taxon>
        <taxon>Streptosporangiaceae</taxon>
        <taxon>Planobispora</taxon>
    </lineage>
</organism>
<keyword evidence="3" id="KW-1185">Reference proteome</keyword>
<accession>A0A8J3WH19</accession>
<proteinExistence type="predicted"/>
<evidence type="ECO:0000313" key="3">
    <source>
        <dbReference type="Proteomes" id="UP000619788"/>
    </source>
</evidence>
<keyword evidence="1" id="KW-1133">Transmembrane helix</keyword>
<reference evidence="2 3" key="1">
    <citation type="submission" date="2021-01" db="EMBL/GenBank/DDBJ databases">
        <title>Whole genome shotgun sequence of Planobispora siamensis NBRC 107568.</title>
        <authorList>
            <person name="Komaki H."/>
            <person name="Tamura T."/>
        </authorList>
    </citation>
    <scope>NUCLEOTIDE SEQUENCE [LARGE SCALE GENOMIC DNA]</scope>
    <source>
        <strain evidence="2 3">NBRC 107568</strain>
    </source>
</reference>
<comment type="caution">
    <text evidence="2">The sequence shown here is derived from an EMBL/GenBank/DDBJ whole genome shotgun (WGS) entry which is preliminary data.</text>
</comment>
<feature type="transmembrane region" description="Helical" evidence="1">
    <location>
        <begin position="33"/>
        <end position="56"/>
    </location>
</feature>
<dbReference type="Proteomes" id="UP000619788">
    <property type="component" value="Unassembled WGS sequence"/>
</dbReference>
<dbReference type="AlphaFoldDB" id="A0A8J3WH19"/>
<sequence>MPTPRQLVFPAAAAGLLALVALAALVGTGVVSVTVAVLFGMIVLLLGLQVLVVAGIRRADGKVLRLDARVKRCEAGITQVAAAAERLDARLGEITELLGQDRLRRDEDLNAVLASLGEERVHAMSLRQEMKELAEGLLPRLAAVEARVSSETGT</sequence>
<keyword evidence="1" id="KW-0812">Transmembrane</keyword>
<keyword evidence="1" id="KW-0472">Membrane</keyword>
<evidence type="ECO:0000313" key="2">
    <source>
        <dbReference type="EMBL" id="GIH90034.1"/>
    </source>
</evidence>
<evidence type="ECO:0000256" key="1">
    <source>
        <dbReference type="SAM" id="Phobius"/>
    </source>
</evidence>
<dbReference type="EMBL" id="BOOJ01000008">
    <property type="protein sequence ID" value="GIH90034.1"/>
    <property type="molecule type" value="Genomic_DNA"/>
</dbReference>
<protein>
    <submittedName>
        <fullName evidence="2">Uncharacterized protein</fullName>
    </submittedName>
</protein>
<gene>
    <name evidence="2" type="ORF">Psi01_06640</name>
</gene>